<feature type="compositionally biased region" description="Polar residues" evidence="1">
    <location>
        <begin position="525"/>
        <end position="541"/>
    </location>
</feature>
<dbReference type="EMBL" id="QUTD01010020">
    <property type="protein sequence ID" value="RHY41567.1"/>
    <property type="molecule type" value="Genomic_DNA"/>
</dbReference>
<feature type="compositionally biased region" description="Acidic residues" evidence="1">
    <location>
        <begin position="383"/>
        <end position="393"/>
    </location>
</feature>
<sequence length="1036" mass="111705">MYPIFAFSSCSINAAMSSSSPEVVGKAIPRDNGSNGAADALPALKHKKKSKKKKKRHGGLLAVSSPLGPVASNGPVVAELPIAAAASPIQLRTTKTKSKRKSMLQAKRPLEKVLSEVEVASKRPRVDDTVVHVAVAKKPTSFEDAVRFMQKHVKQDDSSESDDDRKPPATRSFPTQGLHAAPGSDDDVPPHQTQRAKASVKPVKAMANNKIATPTAPIVQRSDAWKADRTTPPAVRVASSKQPTAATKRSAAGTKVKKGEDAMPSRVLVKGKQAQAQPKREPAYNHGHALSTVIDRKPLVVKLATATVKPPPALELSSESDDDDGHPVAPKPTDQVTPAAPRSTSLDALLLQKTLHFPADNSSDESDSAAAAALPRTFHLPQPDDDDDDDDVDTKEACRPKPPASSGHTIMGRATSEKSNAQVVSSNVANKTPTRPSSARSDTDSHQKERLPSSRPNHGTARPVFDATPPTLATMQGDGGSDSEAEAVLTPQKFRAADPASSDSDVAEVKVTKRPSAAPARRWTTRPTVVSSPLASNGTTISKKRKMAPPTGSGAAMLDEAVKVMQKKLYPTLQGTTGGTPTTTSALSKAGKSTFMNALIDSAALDQWNLVEMGRLVRLFCHQWGCKRKKTARFLLHNCPEFVCAEFLEGLNIALKVDQIVGLMRRGSTSMAGFGSKLCACIESDMIRLGDDAFLACVADVVDLATMTQDEIADFVSPLIESANYMADACKLLHAVCEHWPVDVMQSFVQRVLLLNAVFDDLEGDPADMSKYFPHCAFDLPNRMLRDLEDMDENGNLIDFCTGEDDIEYEQRTSADELDALDDLIDNSPQKKQTKAAKNANDDSSDEPDSDDDDDPHVVLGDEGSDDDEVQQWHQGPRSSMNRRRKRSMFILDEASEEEEYESSDDEDDNDMDMATYSDGEMAVPGDRSNIYAEQPHNHDQHDSDDKSCSEDMDVDEGEYTKNRGDADSESDSDDEGYRDEEDEEPTVESAKAGADGGSSDDDVAADGDSEDGEQAQTDSQDDVASGGERDSSDDE</sequence>
<feature type="region of interest" description="Disordered" evidence="1">
    <location>
        <begin position="827"/>
        <end position="1036"/>
    </location>
</feature>
<reference evidence="2 3" key="1">
    <citation type="submission" date="2018-08" db="EMBL/GenBank/DDBJ databases">
        <title>Aphanomyces genome sequencing and annotation.</title>
        <authorList>
            <person name="Minardi D."/>
            <person name="Oidtmann B."/>
            <person name="Van Der Giezen M."/>
            <person name="Studholme D.J."/>
        </authorList>
    </citation>
    <scope>NUCLEOTIDE SEQUENCE [LARGE SCALE GENOMIC DNA]</scope>
    <source>
        <strain evidence="2 3">D2</strain>
    </source>
</reference>
<feature type="compositionally biased region" description="Basic residues" evidence="1">
    <location>
        <begin position="44"/>
        <end position="58"/>
    </location>
</feature>
<feature type="compositionally biased region" description="Basic and acidic residues" evidence="1">
    <location>
        <begin position="936"/>
        <end position="950"/>
    </location>
</feature>
<feature type="region of interest" description="Disordered" evidence="1">
    <location>
        <begin position="150"/>
        <end position="553"/>
    </location>
</feature>
<feature type="compositionally biased region" description="Polar residues" evidence="1">
    <location>
        <begin position="417"/>
        <end position="440"/>
    </location>
</feature>
<dbReference type="AlphaFoldDB" id="A0A397C8W5"/>
<name>A0A397C8W5_APHAT</name>
<feature type="compositionally biased region" description="Basic and acidic residues" evidence="1">
    <location>
        <begin position="441"/>
        <end position="452"/>
    </location>
</feature>
<dbReference type="Proteomes" id="UP000266643">
    <property type="component" value="Unassembled WGS sequence"/>
</dbReference>
<proteinExistence type="predicted"/>
<organism evidence="2 3">
    <name type="scientific">Aphanomyces astaci</name>
    <name type="common">Crayfish plague agent</name>
    <dbReference type="NCBI Taxonomy" id="112090"/>
    <lineage>
        <taxon>Eukaryota</taxon>
        <taxon>Sar</taxon>
        <taxon>Stramenopiles</taxon>
        <taxon>Oomycota</taxon>
        <taxon>Saprolegniomycetes</taxon>
        <taxon>Saprolegniales</taxon>
        <taxon>Verrucalvaceae</taxon>
        <taxon>Aphanomyces</taxon>
    </lineage>
</organism>
<feature type="region of interest" description="Disordered" evidence="1">
    <location>
        <begin position="16"/>
        <end position="66"/>
    </location>
</feature>
<comment type="caution">
    <text evidence="2">The sequence shown here is derived from an EMBL/GenBank/DDBJ whole genome shotgun (WGS) entry which is preliminary data.</text>
</comment>
<protein>
    <submittedName>
        <fullName evidence="2">Uncharacterized protein</fullName>
    </submittedName>
</protein>
<gene>
    <name evidence="2" type="ORF">DYB30_001186</name>
</gene>
<accession>A0A397C8W5</accession>
<evidence type="ECO:0000313" key="3">
    <source>
        <dbReference type="Proteomes" id="UP000266643"/>
    </source>
</evidence>
<feature type="compositionally biased region" description="Acidic residues" evidence="1">
    <location>
        <begin position="894"/>
        <end position="912"/>
    </location>
</feature>
<evidence type="ECO:0000256" key="1">
    <source>
        <dbReference type="SAM" id="MobiDB-lite"/>
    </source>
</evidence>
<dbReference type="VEuPathDB" id="FungiDB:H257_11436"/>
<feature type="compositionally biased region" description="Acidic residues" evidence="1">
    <location>
        <begin position="968"/>
        <end position="987"/>
    </location>
</feature>
<feature type="compositionally biased region" description="Basic and acidic residues" evidence="1">
    <location>
        <begin position="153"/>
        <end position="167"/>
    </location>
</feature>
<feature type="compositionally biased region" description="Acidic residues" evidence="1">
    <location>
        <begin position="999"/>
        <end position="1014"/>
    </location>
</feature>
<evidence type="ECO:0000313" key="2">
    <source>
        <dbReference type="EMBL" id="RHY41567.1"/>
    </source>
</evidence>
<feature type="compositionally biased region" description="Acidic residues" evidence="1">
    <location>
        <begin position="843"/>
        <end position="855"/>
    </location>
</feature>